<evidence type="ECO:0000313" key="8">
    <source>
        <dbReference type="EMBL" id="MCF6378583.1"/>
    </source>
</evidence>
<comment type="caution">
    <text evidence="8">The sequence shown here is derived from an EMBL/GenBank/DDBJ whole genome shotgun (WGS) entry which is preliminary data.</text>
</comment>
<evidence type="ECO:0000256" key="3">
    <source>
        <dbReference type="ARBA" id="ARBA00022692"/>
    </source>
</evidence>
<feature type="transmembrane region" description="Helical" evidence="6">
    <location>
        <begin position="203"/>
        <end position="227"/>
    </location>
</feature>
<dbReference type="Proteomes" id="UP001201161">
    <property type="component" value="Unassembled WGS sequence"/>
</dbReference>
<feature type="transmembrane region" description="Helical" evidence="6">
    <location>
        <begin position="174"/>
        <end position="191"/>
    </location>
</feature>
<keyword evidence="5 6" id="KW-0472">Membrane</keyword>
<keyword evidence="4 6" id="KW-1133">Transmembrane helix</keyword>
<feature type="domain" description="ABC3 transporter permease C-terminal" evidence="7">
    <location>
        <begin position="50"/>
        <end position="154"/>
    </location>
</feature>
<feature type="transmembrane region" description="Helical" evidence="6">
    <location>
        <begin position="88"/>
        <end position="111"/>
    </location>
</feature>
<evidence type="ECO:0000256" key="6">
    <source>
        <dbReference type="SAM" id="Phobius"/>
    </source>
</evidence>
<feature type="transmembrane region" description="Helical" evidence="6">
    <location>
        <begin position="649"/>
        <end position="672"/>
    </location>
</feature>
<keyword evidence="9" id="KW-1185">Reference proteome</keyword>
<keyword evidence="2" id="KW-1003">Cell membrane</keyword>
<proteinExistence type="predicted"/>
<keyword evidence="3 6" id="KW-0812">Transmembrane</keyword>
<evidence type="ECO:0000256" key="1">
    <source>
        <dbReference type="ARBA" id="ARBA00004651"/>
    </source>
</evidence>
<dbReference type="InterPro" id="IPR003838">
    <property type="entry name" value="ABC3_permease_C"/>
</dbReference>
<sequence length="787" mass="80918">MSRVLRGAWSRRGALTTLVLMALVVVAGAVTVLQFAEAARTSRWLTAPLLLLGAVAVPSIGAELAVARREEIGLARLRGIHGVRLWRFLLVEPLLAIVVGTLLGLAVGAVGTVLATGTWLGEAAPPLQQPALLAAAAIAGAALVIVGLSAAAALREPLAVQVSTRRRPRRATTLAIFLSVLVLVGAGVAAYRSRSSDGDPDVVVLLGPALVGLALGQVAIWLVRIAARGLTPVTERRGMGAFLAARRLARADDLVTPVRLVVAAAVVGALALSGAVSVSRWTDEQAGVEVPGARTIEATDVGAMGAVDLTERVDPEGDHLIATAIVRNEARLAERRAYVDAGRWDDVVGGFYDGTPARAASDAIDRLATGAVPLQVTGDRLSVAATATTLPPPQAFTDPDGTPLGPPQASRLVVRLSYVSTGNVSGTATATVGFARRGVRVEKSVRLRDCADGCLVTGLEVSRDLSGVYSLDPFHVRVGSISVGDTNLARSTWLPDPSSVAAALGDRFLPPDTIDRMLLVNLPDALELSLLPNSALRLINESRNAPVPVIVADEEVAQALDLGGDERATDVLGVARTMPLLGSIGVLSDLPTSGVGSDPTVPAAEVQIVAAAGTPEAMLDQVAEATGTSWRTSGTVRDRLGDTHGGSQAVAYALTALACALVALLALGAGVARHLRDYRRDVASLRVLGISVGTARRAGRAELVALTLLVLGAVVAGGWLAVTLLLAGLPLIALPVAAIPLDTSPGLVPLVVPAVLAAAAVVLVGGRARAVRASTTRPSLLREEETR</sequence>
<evidence type="ECO:0000256" key="4">
    <source>
        <dbReference type="ARBA" id="ARBA00022989"/>
    </source>
</evidence>
<dbReference type="EMBL" id="JAKJHZ010000007">
    <property type="protein sequence ID" value="MCF6378583.1"/>
    <property type="molecule type" value="Genomic_DNA"/>
</dbReference>
<protein>
    <recommendedName>
        <fullName evidence="7">ABC3 transporter permease C-terminal domain-containing protein</fullName>
    </recommendedName>
</protein>
<feature type="transmembrane region" description="Helical" evidence="6">
    <location>
        <begin position="131"/>
        <end position="154"/>
    </location>
</feature>
<gene>
    <name evidence="8" type="ORF">L2K70_13305</name>
</gene>
<comment type="subcellular location">
    <subcellularLocation>
        <location evidence="1">Cell membrane</location>
        <topology evidence="1">Multi-pass membrane protein</topology>
    </subcellularLocation>
</comment>
<organism evidence="8 9">
    <name type="scientific">Nocardioides potassii</name>
    <dbReference type="NCBI Taxonomy" id="2911371"/>
    <lineage>
        <taxon>Bacteria</taxon>
        <taxon>Bacillati</taxon>
        <taxon>Actinomycetota</taxon>
        <taxon>Actinomycetes</taxon>
        <taxon>Propionibacteriales</taxon>
        <taxon>Nocardioidaceae</taxon>
        <taxon>Nocardioides</taxon>
    </lineage>
</organism>
<name>A0ABS9HE16_9ACTN</name>
<evidence type="ECO:0000259" key="7">
    <source>
        <dbReference type="Pfam" id="PF02687"/>
    </source>
</evidence>
<evidence type="ECO:0000256" key="5">
    <source>
        <dbReference type="ARBA" id="ARBA00023136"/>
    </source>
</evidence>
<feature type="transmembrane region" description="Helical" evidence="6">
    <location>
        <begin position="48"/>
        <end position="67"/>
    </location>
</feature>
<dbReference type="Pfam" id="PF02687">
    <property type="entry name" value="FtsX"/>
    <property type="match status" value="1"/>
</dbReference>
<feature type="transmembrane region" description="Helical" evidence="6">
    <location>
        <begin position="747"/>
        <end position="766"/>
    </location>
</feature>
<reference evidence="8 9" key="1">
    <citation type="submission" date="2022-01" db="EMBL/GenBank/DDBJ databases">
        <title>Nocardioides sp. nov., an actinomycete isolated from mining soil.</title>
        <authorList>
            <person name="Liu L."/>
        </authorList>
    </citation>
    <scope>NUCLEOTIDE SEQUENCE [LARGE SCALE GENOMIC DNA]</scope>
    <source>
        <strain evidence="8 9">KLBMP 9356</strain>
    </source>
</reference>
<dbReference type="RefSeq" id="WP_236402634.1">
    <property type="nucleotide sequence ID" value="NZ_JAKJHZ010000007.1"/>
</dbReference>
<feature type="transmembrane region" description="Helical" evidence="6">
    <location>
        <begin position="256"/>
        <end position="276"/>
    </location>
</feature>
<evidence type="ECO:0000256" key="2">
    <source>
        <dbReference type="ARBA" id="ARBA00022475"/>
    </source>
</evidence>
<evidence type="ECO:0000313" key="9">
    <source>
        <dbReference type="Proteomes" id="UP001201161"/>
    </source>
</evidence>
<feature type="transmembrane region" description="Helical" evidence="6">
    <location>
        <begin position="703"/>
        <end position="727"/>
    </location>
</feature>
<accession>A0ABS9HE16</accession>